<name>A0AAE0C328_9CHLO</name>
<proteinExistence type="predicted"/>
<organism evidence="3 4">
    <name type="scientific">Cymbomonas tetramitiformis</name>
    <dbReference type="NCBI Taxonomy" id="36881"/>
    <lineage>
        <taxon>Eukaryota</taxon>
        <taxon>Viridiplantae</taxon>
        <taxon>Chlorophyta</taxon>
        <taxon>Pyramimonadophyceae</taxon>
        <taxon>Pyramimonadales</taxon>
        <taxon>Pyramimonadaceae</taxon>
        <taxon>Cymbomonas</taxon>
    </lineage>
</organism>
<dbReference type="EMBL" id="LGRX02029831">
    <property type="protein sequence ID" value="KAK3246417.1"/>
    <property type="molecule type" value="Genomic_DNA"/>
</dbReference>
<dbReference type="Pfam" id="PF20030">
    <property type="entry name" value="bpMoxR"/>
    <property type="match status" value="1"/>
</dbReference>
<dbReference type="InterPro" id="IPR050513">
    <property type="entry name" value="RavA_ATPases"/>
</dbReference>
<reference evidence="3 4" key="1">
    <citation type="journal article" date="2015" name="Genome Biol. Evol.">
        <title>Comparative Genomics of a Bacterivorous Green Alga Reveals Evolutionary Causalities and Consequences of Phago-Mixotrophic Mode of Nutrition.</title>
        <authorList>
            <person name="Burns J.A."/>
            <person name="Paasch A."/>
            <person name="Narechania A."/>
            <person name="Kim E."/>
        </authorList>
    </citation>
    <scope>NUCLEOTIDE SEQUENCE [LARGE SCALE GENOMIC DNA]</scope>
    <source>
        <strain evidence="3 4">PLY_AMNH</strain>
    </source>
</reference>
<accession>A0AAE0C328</accession>
<protein>
    <recommendedName>
        <fullName evidence="5">AAA+ ATPase domain-containing protein</fullName>
    </recommendedName>
</protein>
<gene>
    <name evidence="3" type="ORF">CYMTET_44048</name>
</gene>
<dbReference type="CDD" id="cd00009">
    <property type="entry name" value="AAA"/>
    <property type="match status" value="1"/>
</dbReference>
<dbReference type="InterPro" id="IPR027417">
    <property type="entry name" value="P-loop_NTPase"/>
</dbReference>
<evidence type="ECO:0008006" key="5">
    <source>
        <dbReference type="Google" id="ProtNLM"/>
    </source>
</evidence>
<dbReference type="Pfam" id="PF17868">
    <property type="entry name" value="AAA_lid_8"/>
    <property type="match status" value="1"/>
</dbReference>
<feature type="domain" description="MoxR" evidence="2">
    <location>
        <begin position="88"/>
        <end position="269"/>
    </location>
</feature>
<dbReference type="Gene3D" id="3.40.50.300">
    <property type="entry name" value="P-loop containing nucleotide triphosphate hydrolases"/>
    <property type="match status" value="1"/>
</dbReference>
<keyword evidence="4" id="KW-1185">Reference proteome</keyword>
<dbReference type="InterPro" id="IPR041538">
    <property type="entry name" value="RavA-like_AAA_lid"/>
</dbReference>
<evidence type="ECO:0000259" key="2">
    <source>
        <dbReference type="Pfam" id="PF20030"/>
    </source>
</evidence>
<dbReference type="PANTHER" id="PTHR32204:SF0">
    <property type="entry name" value="ATPASE RAVA"/>
    <property type="match status" value="1"/>
</dbReference>
<dbReference type="SUPFAM" id="SSF52540">
    <property type="entry name" value="P-loop containing nucleoside triphosphate hydrolases"/>
    <property type="match status" value="1"/>
</dbReference>
<sequence length="531" mass="59322">MNLKSPTSSPVRWTKLAARNLDEAEKDRDAVLDRDRQVEEDTEAVIESVKQQMPALLKQCKQGPGGDGSFDVTGDSAALDTQLALRFQVAVSQLQTGLVERDAEVRLLLLAAVCGEHLLLLGPPGTAKSELGRRLNTLVQGQFFERLLTRFSVPEELFGPLSMRSLEADRYERKTVGYLPDASVAFVDEIFKANSAILNSLLTILNERLFDNGTERYEVPLLCMVGASNELPESEELDALYDRFLIRRAVEPVSSENLRDLLNLAGNIGSMDEDSFESAEQVVLDVAELRAIKEKALMTVTVPDRVVDLLIDLRSHLQESCEPPIYVSDRRMVKVVALLRCAAYTSGRFTVSEMDCLLLQHTLWQRPDEAEIIREWVIKRLAQDKGAGQVQYLLTGLFRRTCHAHAEPETCSALKGEVVALRKIVMQQLGEMEVPVGSSRKSGAFSEDGVPQIDSNLWLSEDDCVRVSQTLAPMLKKGRESLEKLLEETLTLELALESKVQPYMLALLMPSYWRAFMKNGPLEDVKPFGLK</sequence>
<evidence type="ECO:0000313" key="4">
    <source>
        <dbReference type="Proteomes" id="UP001190700"/>
    </source>
</evidence>
<dbReference type="PANTHER" id="PTHR32204">
    <property type="entry name" value="ATPASE RAVA"/>
    <property type="match status" value="1"/>
</dbReference>
<dbReference type="Proteomes" id="UP001190700">
    <property type="component" value="Unassembled WGS sequence"/>
</dbReference>
<dbReference type="InterPro" id="IPR045427">
    <property type="entry name" value="MoxR"/>
</dbReference>
<feature type="domain" description="ATPase RavA-like AAA lid" evidence="1">
    <location>
        <begin position="306"/>
        <end position="377"/>
    </location>
</feature>
<evidence type="ECO:0000313" key="3">
    <source>
        <dbReference type="EMBL" id="KAK3246417.1"/>
    </source>
</evidence>
<dbReference type="AlphaFoldDB" id="A0AAE0C328"/>
<comment type="caution">
    <text evidence="3">The sequence shown here is derived from an EMBL/GenBank/DDBJ whole genome shotgun (WGS) entry which is preliminary data.</text>
</comment>
<evidence type="ECO:0000259" key="1">
    <source>
        <dbReference type="Pfam" id="PF17868"/>
    </source>
</evidence>